<evidence type="ECO:0000313" key="1">
    <source>
        <dbReference type="EMBL" id="MFD2727471.1"/>
    </source>
</evidence>
<evidence type="ECO:0000313" key="2">
    <source>
        <dbReference type="Proteomes" id="UP001597476"/>
    </source>
</evidence>
<dbReference type="Proteomes" id="UP001597476">
    <property type="component" value="Unassembled WGS sequence"/>
</dbReference>
<proteinExistence type="predicted"/>
<dbReference type="EMBL" id="JBHULY010000039">
    <property type="protein sequence ID" value="MFD2727471.1"/>
    <property type="molecule type" value="Genomic_DNA"/>
</dbReference>
<protein>
    <recommendedName>
        <fullName evidence="3">Response regulator</fullName>
    </recommendedName>
</protein>
<name>A0ABW5TEF2_9FLAO</name>
<sequence>MKILIFENEVQGVKGSFDDVNFLDFNEELSFEYYEKSQTFTKFESLNDYAVAFVDIDLSTNSEKDGYAIIDDFINNYNYKRIVVMTGHDVKEKLKLKKIDFLKILGKPIFLDELELLIRSYKNT</sequence>
<comment type="caution">
    <text evidence="1">The sequence shown here is derived from an EMBL/GenBank/DDBJ whole genome shotgun (WGS) entry which is preliminary data.</text>
</comment>
<keyword evidence="2" id="KW-1185">Reference proteome</keyword>
<organism evidence="1 2">
    <name type="scientific">Hyunsoonleella rubra</name>
    <dbReference type="NCBI Taxonomy" id="1737062"/>
    <lineage>
        <taxon>Bacteria</taxon>
        <taxon>Pseudomonadati</taxon>
        <taxon>Bacteroidota</taxon>
        <taxon>Flavobacteriia</taxon>
        <taxon>Flavobacteriales</taxon>
        <taxon>Flavobacteriaceae</taxon>
    </lineage>
</organism>
<dbReference type="RefSeq" id="WP_380293371.1">
    <property type="nucleotide sequence ID" value="NZ_JBHULY010000039.1"/>
</dbReference>
<reference evidence="2" key="1">
    <citation type="journal article" date="2019" name="Int. J. Syst. Evol. Microbiol.">
        <title>The Global Catalogue of Microorganisms (GCM) 10K type strain sequencing project: providing services to taxonomists for standard genome sequencing and annotation.</title>
        <authorList>
            <consortium name="The Broad Institute Genomics Platform"/>
            <consortium name="The Broad Institute Genome Sequencing Center for Infectious Disease"/>
            <person name="Wu L."/>
            <person name="Ma J."/>
        </authorList>
    </citation>
    <scope>NUCLEOTIDE SEQUENCE [LARGE SCALE GENOMIC DNA]</scope>
    <source>
        <strain evidence="2">KCTC 42398</strain>
    </source>
</reference>
<evidence type="ECO:0008006" key="3">
    <source>
        <dbReference type="Google" id="ProtNLM"/>
    </source>
</evidence>
<dbReference type="SUPFAM" id="SSF52172">
    <property type="entry name" value="CheY-like"/>
    <property type="match status" value="1"/>
</dbReference>
<dbReference type="InterPro" id="IPR011006">
    <property type="entry name" value="CheY-like_superfamily"/>
</dbReference>
<accession>A0ABW5TEF2</accession>
<gene>
    <name evidence="1" type="ORF">ACFSR8_14700</name>
</gene>
<dbReference type="Gene3D" id="3.40.50.2300">
    <property type="match status" value="1"/>
</dbReference>